<proteinExistence type="inferred from homology"/>
<comment type="caution">
    <text evidence="5">The sequence shown here is derived from an EMBL/GenBank/DDBJ whole genome shotgun (WGS) entry which is preliminary data.</text>
</comment>
<sequence length="519" mass="59687">MITEAVNILAKREDLYNCLIKAEIFKELENNYPIIKLEKLLIDRKNGTWGEDYIEGGIKVKVLRSQDIRHGFVDYGKAEVRYISKVDFEKNQLVDGDILVIKSNGSQDLVGKSQIFYSNEIDKIIPSNFLMRIRADRNLILPDYLDLFLKSPQALKWRVDKQSTTTGLRNLDSEGYVSLDVPLPMLEQQKIIVENYHSFIKGNFSKKTIFNITRLEKFKNLCHATTNISIEFDQQQTYLNLLRQTILQEAVQGKLTKQNTKDEPASELLKRIKAEKQKLIKAGRLKKEKELPLITEDEIPFELPEGWVWCRLKELGFITGGGTPSTNKSEYWNGNIPWITPKDMKADYLNDSEDKVTIEGVNSSSAKLIPANSVLVVGRSGILKRLLPVCINNVECTVNQDLKVLVPHLPEMARYIQLMLQGHQEFILKDLVKYGMTVHSLMYQEFEMQVFPLPPLAEQKSIIAKVHQLQKQQSQLEAQVQQSREYAHQLLQSVLKEAFEEKGKVYELKEEKVSMVAEE</sequence>
<dbReference type="Proteomes" id="UP000326903">
    <property type="component" value="Unassembled WGS sequence"/>
</dbReference>
<evidence type="ECO:0000256" key="2">
    <source>
        <dbReference type="ARBA" id="ARBA00022747"/>
    </source>
</evidence>
<protein>
    <recommendedName>
        <fullName evidence="4">Type I restriction modification DNA specificity domain-containing protein</fullName>
    </recommendedName>
</protein>
<evidence type="ECO:0000313" key="5">
    <source>
        <dbReference type="EMBL" id="KAA9040838.1"/>
    </source>
</evidence>
<name>A0A5J5IJY0_9BACT</name>
<dbReference type="PANTHER" id="PTHR43140">
    <property type="entry name" value="TYPE-1 RESTRICTION ENZYME ECOKI SPECIFICITY PROTEIN"/>
    <property type="match status" value="1"/>
</dbReference>
<dbReference type="CDD" id="cd17249">
    <property type="entry name" value="RMtype1_S_EcoR124I-TRD2-CR2_like"/>
    <property type="match status" value="1"/>
</dbReference>
<keyword evidence="2" id="KW-0680">Restriction system</keyword>
<dbReference type="InterPro" id="IPR044946">
    <property type="entry name" value="Restrct_endonuc_typeI_TRD_sf"/>
</dbReference>
<dbReference type="InterPro" id="IPR000055">
    <property type="entry name" value="Restrct_endonuc_typeI_TRD"/>
</dbReference>
<dbReference type="Gene3D" id="3.90.220.20">
    <property type="entry name" value="DNA methylase specificity domains"/>
    <property type="match status" value="2"/>
</dbReference>
<dbReference type="RefSeq" id="WP_150412926.1">
    <property type="nucleotide sequence ID" value="NZ_VYQF01000001.1"/>
</dbReference>
<evidence type="ECO:0000256" key="3">
    <source>
        <dbReference type="ARBA" id="ARBA00023125"/>
    </source>
</evidence>
<evidence type="ECO:0000313" key="6">
    <source>
        <dbReference type="Proteomes" id="UP000326903"/>
    </source>
</evidence>
<evidence type="ECO:0000256" key="1">
    <source>
        <dbReference type="ARBA" id="ARBA00010923"/>
    </source>
</evidence>
<organism evidence="5 6">
    <name type="scientific">Ginsengibacter hankyongi</name>
    <dbReference type="NCBI Taxonomy" id="2607284"/>
    <lineage>
        <taxon>Bacteria</taxon>
        <taxon>Pseudomonadati</taxon>
        <taxon>Bacteroidota</taxon>
        <taxon>Chitinophagia</taxon>
        <taxon>Chitinophagales</taxon>
        <taxon>Chitinophagaceae</taxon>
        <taxon>Ginsengibacter</taxon>
    </lineage>
</organism>
<dbReference type="InterPro" id="IPR051212">
    <property type="entry name" value="Type-I_RE_S_subunit"/>
</dbReference>
<dbReference type="Pfam" id="PF01420">
    <property type="entry name" value="Methylase_S"/>
    <property type="match status" value="1"/>
</dbReference>
<dbReference type="AlphaFoldDB" id="A0A5J5IJY0"/>
<dbReference type="GO" id="GO:0003677">
    <property type="term" value="F:DNA binding"/>
    <property type="evidence" value="ECO:0007669"/>
    <property type="project" value="UniProtKB-KW"/>
</dbReference>
<keyword evidence="3" id="KW-0238">DNA-binding</keyword>
<evidence type="ECO:0000259" key="4">
    <source>
        <dbReference type="Pfam" id="PF01420"/>
    </source>
</evidence>
<dbReference type="GO" id="GO:0009307">
    <property type="term" value="P:DNA restriction-modification system"/>
    <property type="evidence" value="ECO:0007669"/>
    <property type="project" value="UniProtKB-KW"/>
</dbReference>
<accession>A0A5J5IJY0</accession>
<dbReference type="SUPFAM" id="SSF116734">
    <property type="entry name" value="DNA methylase specificity domain"/>
    <property type="match status" value="2"/>
</dbReference>
<dbReference type="EMBL" id="VYQF01000001">
    <property type="protein sequence ID" value="KAA9040838.1"/>
    <property type="molecule type" value="Genomic_DNA"/>
</dbReference>
<feature type="domain" description="Type I restriction modification DNA specificity" evidence="4">
    <location>
        <begin position="304"/>
        <end position="482"/>
    </location>
</feature>
<keyword evidence="6" id="KW-1185">Reference proteome</keyword>
<dbReference type="PANTHER" id="PTHR43140:SF1">
    <property type="entry name" value="TYPE I RESTRICTION ENZYME ECOKI SPECIFICITY SUBUNIT"/>
    <property type="match status" value="1"/>
</dbReference>
<comment type="similarity">
    <text evidence="1">Belongs to the type-I restriction system S methylase family.</text>
</comment>
<gene>
    <name evidence="5" type="ORF">FW778_02005</name>
</gene>
<reference evidence="5 6" key="1">
    <citation type="submission" date="2019-09" db="EMBL/GenBank/DDBJ databases">
        <title>Draft genome sequence of Ginsengibacter sp. BR5-29.</title>
        <authorList>
            <person name="Im W.-T."/>
        </authorList>
    </citation>
    <scope>NUCLEOTIDE SEQUENCE [LARGE SCALE GENOMIC DNA]</scope>
    <source>
        <strain evidence="5 6">BR5-29</strain>
    </source>
</reference>